<keyword evidence="3" id="KW-0393">Immunoglobulin domain</keyword>
<comment type="caution">
    <text evidence="5">The sequence shown here is derived from an EMBL/GenBank/DDBJ whole genome shotgun (WGS) entry which is preliminary data.</text>
</comment>
<keyword evidence="2" id="KW-1015">Disulfide bond</keyword>
<accession>A0A0L7LP53</accession>
<dbReference type="Proteomes" id="UP000037510">
    <property type="component" value="Unassembled WGS sequence"/>
</dbReference>
<evidence type="ECO:0000256" key="2">
    <source>
        <dbReference type="ARBA" id="ARBA00023157"/>
    </source>
</evidence>
<dbReference type="InterPro" id="IPR013098">
    <property type="entry name" value="Ig_I-set"/>
</dbReference>
<gene>
    <name evidence="5" type="ORF">OBRU01_03303</name>
</gene>
<dbReference type="InterPro" id="IPR013783">
    <property type="entry name" value="Ig-like_fold"/>
</dbReference>
<evidence type="ECO:0000259" key="4">
    <source>
        <dbReference type="PROSITE" id="PS50835"/>
    </source>
</evidence>
<dbReference type="Pfam" id="PF13927">
    <property type="entry name" value="Ig_3"/>
    <property type="match status" value="1"/>
</dbReference>
<feature type="non-terminal residue" evidence="5">
    <location>
        <position position="104"/>
    </location>
</feature>
<feature type="domain" description="Ig-like" evidence="4">
    <location>
        <begin position="1"/>
        <end position="30"/>
    </location>
</feature>
<dbReference type="InterPro" id="IPR036179">
    <property type="entry name" value="Ig-like_dom_sf"/>
</dbReference>
<keyword evidence="1" id="KW-0732">Signal</keyword>
<proteinExistence type="predicted"/>
<organism evidence="5 6">
    <name type="scientific">Operophtera brumata</name>
    <name type="common">Winter moth</name>
    <name type="synonym">Phalaena brumata</name>
    <dbReference type="NCBI Taxonomy" id="104452"/>
    <lineage>
        <taxon>Eukaryota</taxon>
        <taxon>Metazoa</taxon>
        <taxon>Ecdysozoa</taxon>
        <taxon>Arthropoda</taxon>
        <taxon>Hexapoda</taxon>
        <taxon>Insecta</taxon>
        <taxon>Pterygota</taxon>
        <taxon>Neoptera</taxon>
        <taxon>Endopterygota</taxon>
        <taxon>Lepidoptera</taxon>
        <taxon>Glossata</taxon>
        <taxon>Ditrysia</taxon>
        <taxon>Geometroidea</taxon>
        <taxon>Geometridae</taxon>
        <taxon>Larentiinae</taxon>
        <taxon>Operophtera</taxon>
    </lineage>
</organism>
<protein>
    <submittedName>
        <fullName evidence="5">Insulin-related peptide binding protein</fullName>
    </submittedName>
</protein>
<dbReference type="GO" id="GO:0005886">
    <property type="term" value="C:plasma membrane"/>
    <property type="evidence" value="ECO:0007669"/>
    <property type="project" value="TreeGrafter"/>
</dbReference>
<dbReference type="PANTHER" id="PTHR45080:SF8">
    <property type="entry name" value="IG-LIKE DOMAIN-CONTAINING PROTEIN"/>
    <property type="match status" value="1"/>
</dbReference>
<evidence type="ECO:0000313" key="5">
    <source>
        <dbReference type="EMBL" id="KOB77318.1"/>
    </source>
</evidence>
<dbReference type="AlphaFoldDB" id="A0A0L7LP53"/>
<dbReference type="PROSITE" id="PS50835">
    <property type="entry name" value="IG_LIKE"/>
    <property type="match status" value="2"/>
</dbReference>
<dbReference type="PANTHER" id="PTHR45080">
    <property type="entry name" value="CONTACTIN 5"/>
    <property type="match status" value="1"/>
</dbReference>
<dbReference type="InterPro" id="IPR050958">
    <property type="entry name" value="Cell_Adh-Cytoskel_Orgn"/>
</dbReference>
<sequence length="104" mass="11445">ESYAHEQGTSLALTCDALGAPAPSVHWFKNDAPVYEVNGSTELSERSKLFPLAPRIVVSYKVYVDTIGSNVVLPCRVKGHPRPHVTWRDNKGVMVNNNPRMKAG</sequence>
<dbReference type="STRING" id="104452.A0A0L7LP53"/>
<dbReference type="Gene3D" id="2.60.40.10">
    <property type="entry name" value="Immunoglobulins"/>
    <property type="match status" value="2"/>
</dbReference>
<name>A0A0L7LP53_OPEBR</name>
<feature type="non-terminal residue" evidence="5">
    <location>
        <position position="1"/>
    </location>
</feature>
<keyword evidence="6" id="KW-1185">Reference proteome</keyword>
<evidence type="ECO:0000313" key="6">
    <source>
        <dbReference type="Proteomes" id="UP000037510"/>
    </source>
</evidence>
<evidence type="ECO:0000256" key="1">
    <source>
        <dbReference type="ARBA" id="ARBA00022729"/>
    </source>
</evidence>
<dbReference type="EMBL" id="JTDY01000411">
    <property type="protein sequence ID" value="KOB77318.1"/>
    <property type="molecule type" value="Genomic_DNA"/>
</dbReference>
<dbReference type="Pfam" id="PF07679">
    <property type="entry name" value="I-set"/>
    <property type="match status" value="1"/>
</dbReference>
<dbReference type="SUPFAM" id="SSF48726">
    <property type="entry name" value="Immunoglobulin"/>
    <property type="match status" value="2"/>
</dbReference>
<evidence type="ECO:0000256" key="3">
    <source>
        <dbReference type="ARBA" id="ARBA00023319"/>
    </source>
</evidence>
<dbReference type="GO" id="GO:0007156">
    <property type="term" value="P:homophilic cell adhesion via plasma membrane adhesion molecules"/>
    <property type="evidence" value="ECO:0007669"/>
    <property type="project" value="TreeGrafter"/>
</dbReference>
<dbReference type="InterPro" id="IPR007110">
    <property type="entry name" value="Ig-like_dom"/>
</dbReference>
<reference evidence="5 6" key="1">
    <citation type="journal article" date="2015" name="Genome Biol. Evol.">
        <title>The genome of winter moth (Operophtera brumata) provides a genomic perspective on sexual dimorphism and phenology.</title>
        <authorList>
            <person name="Derks M.F."/>
            <person name="Smit S."/>
            <person name="Salis L."/>
            <person name="Schijlen E."/>
            <person name="Bossers A."/>
            <person name="Mateman C."/>
            <person name="Pijl A.S."/>
            <person name="de Ridder D."/>
            <person name="Groenen M.A."/>
            <person name="Visser M.E."/>
            <person name="Megens H.J."/>
        </authorList>
    </citation>
    <scope>NUCLEOTIDE SEQUENCE [LARGE SCALE GENOMIC DNA]</scope>
    <source>
        <strain evidence="5">WM2013NL</strain>
        <tissue evidence="5">Head and thorax</tissue>
    </source>
</reference>
<feature type="domain" description="Ig-like" evidence="4">
    <location>
        <begin position="54"/>
        <end position="104"/>
    </location>
</feature>